<sequence length="375" mass="44582">MPSAASTNDPFAPCEQDPRTPKPPKWDGRKDALPEPQYLPQFKNYQFRYGAYPGYRDCSENPPWPDGAVSEHARRQESPIKYVVGRPGRTTFKPNERVCGDLQFGKPKAKAAHEDMWYRIKDPDYYNLKSKRWDVSGVKRIPPRPFYNREDGHFLLNNTCTIANLCLLPELRRLQCYFFPKLPKIRKDRNFYLPMKKHGRQHTRWRWTETWKRQLIPWYTNYGPEEPEIAQCKEAERLELDKKHTRWHYFMNKESIETLRAWHRRVKVKTPPPKTRPIDYHVKLGRETLNGVRKVKELFEDPILSFWTDPPIDIMEIILFEEAERKRLEEEAKRKNPTPPPPPSICDVCDYYGDRGVIEDKHCSQCTFRTSPTFS</sequence>
<evidence type="ECO:0000256" key="1">
    <source>
        <dbReference type="SAM" id="MobiDB-lite"/>
    </source>
</evidence>
<feature type="compositionally biased region" description="Basic and acidic residues" evidence="1">
    <location>
        <begin position="16"/>
        <end position="33"/>
    </location>
</feature>
<comment type="caution">
    <text evidence="2">The sequence shown here is derived from an EMBL/GenBank/DDBJ whole genome shotgun (WGS) entry which is preliminary data.</text>
</comment>
<accession>A0A8T0GN55</accession>
<proteinExistence type="predicted"/>
<protein>
    <submittedName>
        <fullName evidence="2">Uncharacterized protein</fullName>
    </submittedName>
</protein>
<organism evidence="2 3">
    <name type="scientific">Ceratodon purpureus</name>
    <name type="common">Fire moss</name>
    <name type="synonym">Dicranum purpureum</name>
    <dbReference type="NCBI Taxonomy" id="3225"/>
    <lineage>
        <taxon>Eukaryota</taxon>
        <taxon>Viridiplantae</taxon>
        <taxon>Streptophyta</taxon>
        <taxon>Embryophyta</taxon>
        <taxon>Bryophyta</taxon>
        <taxon>Bryophytina</taxon>
        <taxon>Bryopsida</taxon>
        <taxon>Dicranidae</taxon>
        <taxon>Pseudoditrichales</taxon>
        <taxon>Ditrichaceae</taxon>
        <taxon>Ceratodon</taxon>
    </lineage>
</organism>
<dbReference type="AlphaFoldDB" id="A0A8T0GN55"/>
<keyword evidence="3" id="KW-1185">Reference proteome</keyword>
<gene>
    <name evidence="2" type="ORF">KC19_10G030100</name>
</gene>
<dbReference type="EMBL" id="CM026431">
    <property type="protein sequence ID" value="KAG0558462.1"/>
    <property type="molecule type" value="Genomic_DNA"/>
</dbReference>
<dbReference type="OrthoDB" id="10392851at2759"/>
<reference evidence="2" key="1">
    <citation type="submission" date="2020-06" db="EMBL/GenBank/DDBJ databases">
        <title>WGS assembly of Ceratodon purpureus strain R40.</title>
        <authorList>
            <person name="Carey S.B."/>
            <person name="Jenkins J."/>
            <person name="Shu S."/>
            <person name="Lovell J.T."/>
            <person name="Sreedasyam A."/>
            <person name="Maumus F."/>
            <person name="Tiley G.P."/>
            <person name="Fernandez-Pozo N."/>
            <person name="Barry K."/>
            <person name="Chen C."/>
            <person name="Wang M."/>
            <person name="Lipzen A."/>
            <person name="Daum C."/>
            <person name="Saski C.A."/>
            <person name="Payton A.C."/>
            <person name="Mcbreen J.C."/>
            <person name="Conrad R.E."/>
            <person name="Kollar L.M."/>
            <person name="Olsson S."/>
            <person name="Huttunen S."/>
            <person name="Landis J.B."/>
            <person name="Wickett N.J."/>
            <person name="Johnson M.G."/>
            <person name="Rensing S.A."/>
            <person name="Grimwood J."/>
            <person name="Schmutz J."/>
            <person name="Mcdaniel S.F."/>
        </authorList>
    </citation>
    <scope>NUCLEOTIDE SEQUENCE</scope>
    <source>
        <strain evidence="2">R40</strain>
    </source>
</reference>
<feature type="region of interest" description="Disordered" evidence="1">
    <location>
        <begin position="1"/>
        <end position="39"/>
    </location>
</feature>
<dbReference type="Proteomes" id="UP000822688">
    <property type="component" value="Chromosome 10"/>
</dbReference>
<name>A0A8T0GN55_CERPU</name>
<evidence type="ECO:0000313" key="2">
    <source>
        <dbReference type="EMBL" id="KAG0558462.1"/>
    </source>
</evidence>
<evidence type="ECO:0000313" key="3">
    <source>
        <dbReference type="Proteomes" id="UP000822688"/>
    </source>
</evidence>